<comment type="similarity">
    <text evidence="5">Belongs to the CofC family.</text>
</comment>
<dbReference type="Gene3D" id="3.90.550.10">
    <property type="entry name" value="Spore Coat Polysaccharide Biosynthesis Protein SpsA, Chain A"/>
    <property type="match status" value="1"/>
</dbReference>
<evidence type="ECO:0000256" key="3">
    <source>
        <dbReference type="ARBA" id="ARBA00022741"/>
    </source>
</evidence>
<feature type="binding site" evidence="5">
    <location>
        <position position="173"/>
    </location>
    <ligand>
        <name>phosphoenolpyruvate</name>
        <dbReference type="ChEBI" id="CHEBI:58702"/>
    </ligand>
</feature>
<dbReference type="GO" id="GO:0005525">
    <property type="term" value="F:GTP binding"/>
    <property type="evidence" value="ECO:0007669"/>
    <property type="project" value="UniProtKB-KW"/>
</dbReference>
<keyword evidence="4 5" id="KW-0342">GTP-binding</keyword>
<sequence length="235" mass="24221">MTGSGWRASCSTRPVAERAPVVAVVPLRDGRSGKTRLAGVLGADQRTRLVAVLARQVVDALLAAGPVTRVLVVTQDHDFAAGAVPADPRVEVVRQGRDRPGLNPAVAMGHERARDGGARRVLVVHGDLPLLTAADVRALLAPTAAVVVAADRAGQGTNALVLDAGLTFRFRFGPGSRAAHEREADRLGLGAVVVDRPGTAMDLDSPADWAALPGAARDRLARAVGPAVAVGPAHQ</sequence>
<dbReference type="HAMAP" id="MF_02114">
    <property type="entry name" value="CofC"/>
    <property type="match status" value="1"/>
</dbReference>
<dbReference type="GO" id="GO:0052645">
    <property type="term" value="P:F420-0 metabolic process"/>
    <property type="evidence" value="ECO:0007669"/>
    <property type="project" value="UniProtKB-UniRule"/>
</dbReference>
<reference evidence="6 7" key="1">
    <citation type="submission" date="2019-07" db="EMBL/GenBank/DDBJ databases">
        <title>Georgenia wutianyii sp. nov. and Georgenia *** sp. nov. isolated from plateau pika (Ochotona curzoniae) in the Qinghai-Tibet plateau of China.</title>
        <authorList>
            <person name="Tian Z."/>
        </authorList>
    </citation>
    <scope>NUCLEOTIDE SEQUENCE [LARGE SCALE GENOMIC DNA]</scope>
    <source>
        <strain evidence="6 7">Z446</strain>
    </source>
</reference>
<evidence type="ECO:0000256" key="1">
    <source>
        <dbReference type="ARBA" id="ARBA00022679"/>
    </source>
</evidence>
<evidence type="ECO:0000313" key="6">
    <source>
        <dbReference type="EMBL" id="TRW44529.1"/>
    </source>
</evidence>
<gene>
    <name evidence="6" type="primary">cofC</name>
    <name evidence="5" type="synonym">fbiD</name>
    <name evidence="6" type="ORF">FJ693_13410</name>
</gene>
<keyword evidence="1 5" id="KW-0808">Transferase</keyword>
<evidence type="ECO:0000256" key="4">
    <source>
        <dbReference type="ARBA" id="ARBA00023134"/>
    </source>
</evidence>
<feature type="binding site" evidence="5">
    <location>
        <position position="176"/>
    </location>
    <ligand>
        <name>phosphoenolpyruvate</name>
        <dbReference type="ChEBI" id="CHEBI:58702"/>
    </ligand>
</feature>
<dbReference type="Pfam" id="PF01983">
    <property type="entry name" value="CofC"/>
    <property type="match status" value="1"/>
</dbReference>
<evidence type="ECO:0000256" key="2">
    <source>
        <dbReference type="ARBA" id="ARBA00022695"/>
    </source>
</evidence>
<dbReference type="Proteomes" id="UP000318693">
    <property type="component" value="Unassembled WGS sequence"/>
</dbReference>
<keyword evidence="2 5" id="KW-0548">Nucleotidyltransferase</keyword>
<dbReference type="PANTHER" id="PTHR40392">
    <property type="entry name" value="2-PHOSPHO-L-LACTATE GUANYLYLTRANSFERASE"/>
    <property type="match status" value="1"/>
</dbReference>
<comment type="caution">
    <text evidence="6">The sequence shown here is derived from an EMBL/GenBank/DDBJ whole genome shotgun (WGS) entry which is preliminary data.</text>
</comment>
<evidence type="ECO:0000313" key="7">
    <source>
        <dbReference type="Proteomes" id="UP000318693"/>
    </source>
</evidence>
<dbReference type="PANTHER" id="PTHR40392:SF1">
    <property type="entry name" value="2-PHOSPHO-L-LACTATE GUANYLYLTRANSFERASE"/>
    <property type="match status" value="1"/>
</dbReference>
<comment type="pathway">
    <text evidence="5">Cofactor biosynthesis; coenzyme F420 biosynthesis.</text>
</comment>
<dbReference type="UniPathway" id="UPA00071"/>
<keyword evidence="3 5" id="KW-0547">Nucleotide-binding</keyword>
<organism evidence="6 7">
    <name type="scientific">Georgenia yuyongxinii</name>
    <dbReference type="NCBI Taxonomy" id="2589797"/>
    <lineage>
        <taxon>Bacteria</taxon>
        <taxon>Bacillati</taxon>
        <taxon>Actinomycetota</taxon>
        <taxon>Actinomycetes</taxon>
        <taxon>Micrococcales</taxon>
        <taxon>Bogoriellaceae</taxon>
        <taxon>Georgenia</taxon>
    </lineage>
</organism>
<evidence type="ECO:0000256" key="5">
    <source>
        <dbReference type="HAMAP-Rule" id="MF_02114"/>
    </source>
</evidence>
<feature type="binding site" evidence="5">
    <location>
        <position position="157"/>
    </location>
    <ligand>
        <name>phosphoenolpyruvate</name>
        <dbReference type="ChEBI" id="CHEBI:58702"/>
    </ligand>
</feature>
<protein>
    <recommendedName>
        <fullName evidence="5">Phosphoenolpyruvate guanylyltransferase</fullName>
        <shortName evidence="5">PEP guanylyltransferase</shortName>
        <ecNumber evidence="5">2.7.7.105</ecNumber>
    </recommendedName>
</protein>
<accession>A0A552WPK0</accession>
<keyword evidence="7" id="KW-1185">Reference proteome</keyword>
<comment type="catalytic activity">
    <reaction evidence="5">
        <text>phosphoenolpyruvate + GTP + H(+) = enolpyruvoyl-2-diphospho-5'-guanosine + diphosphate</text>
        <dbReference type="Rhea" id="RHEA:30519"/>
        <dbReference type="ChEBI" id="CHEBI:15378"/>
        <dbReference type="ChEBI" id="CHEBI:33019"/>
        <dbReference type="ChEBI" id="CHEBI:37565"/>
        <dbReference type="ChEBI" id="CHEBI:58702"/>
        <dbReference type="ChEBI" id="CHEBI:143701"/>
        <dbReference type="EC" id="2.7.7.105"/>
    </reaction>
</comment>
<dbReference type="InterPro" id="IPR002835">
    <property type="entry name" value="CofC"/>
</dbReference>
<dbReference type="NCBIfam" id="TIGR03552">
    <property type="entry name" value="F420_cofC"/>
    <property type="match status" value="1"/>
</dbReference>
<dbReference type="AlphaFoldDB" id="A0A552WPK0"/>
<proteinExistence type="inferred from homology"/>
<dbReference type="InterPro" id="IPR029044">
    <property type="entry name" value="Nucleotide-diphossugar_trans"/>
</dbReference>
<dbReference type="GO" id="GO:0043814">
    <property type="term" value="F:phospholactate guanylyltransferase activity"/>
    <property type="evidence" value="ECO:0007669"/>
    <property type="project" value="InterPro"/>
</dbReference>
<dbReference type="SUPFAM" id="SSF53448">
    <property type="entry name" value="Nucleotide-diphospho-sugar transferases"/>
    <property type="match status" value="1"/>
</dbReference>
<comment type="function">
    <text evidence="5">Guanylyltransferase that catalyzes the activation of phosphoenolpyruvate (PEP) as enolpyruvoyl-2-diphospho-5'-guanosine, via the condensation of PEP with GTP. It is involved in the biosynthesis of coenzyme F420, a hydride carrier cofactor.</text>
</comment>
<dbReference type="EMBL" id="VJXR01000042">
    <property type="protein sequence ID" value="TRW44529.1"/>
    <property type="molecule type" value="Genomic_DNA"/>
</dbReference>
<dbReference type="EC" id="2.7.7.105" evidence="5"/>
<name>A0A552WPK0_9MICO</name>